<feature type="region of interest" description="Disordered" evidence="1">
    <location>
        <begin position="256"/>
        <end position="278"/>
    </location>
</feature>
<protein>
    <recommendedName>
        <fullName evidence="6">Baseplate assembly protein</fullName>
    </recommendedName>
</protein>
<feature type="domain" description="Gp5/Type VI secretion system Vgr protein OB-fold" evidence="2">
    <location>
        <begin position="68"/>
        <end position="109"/>
    </location>
</feature>
<dbReference type="InterPro" id="IPR040629">
    <property type="entry name" value="Phage_spike"/>
</dbReference>
<gene>
    <name evidence="4" type="ORF">JZM60_12690</name>
</gene>
<name>A0ABX7Q1T3_9BACT</name>
<dbReference type="Pfam" id="PF04717">
    <property type="entry name" value="Phage_base_V"/>
    <property type="match status" value="1"/>
</dbReference>
<dbReference type="SUPFAM" id="SSF69255">
    <property type="entry name" value="gp5 N-terminal domain-like"/>
    <property type="match status" value="1"/>
</dbReference>
<evidence type="ECO:0000259" key="2">
    <source>
        <dbReference type="Pfam" id="PF04717"/>
    </source>
</evidence>
<evidence type="ECO:0000256" key="1">
    <source>
        <dbReference type="SAM" id="MobiDB-lite"/>
    </source>
</evidence>
<feature type="domain" description="Phage spike trimer" evidence="3">
    <location>
        <begin position="185"/>
        <end position="242"/>
    </location>
</feature>
<organism evidence="4 5">
    <name type="scientific">Geobacter benzoatilyticus</name>
    <dbReference type="NCBI Taxonomy" id="2815309"/>
    <lineage>
        <taxon>Bacteria</taxon>
        <taxon>Pseudomonadati</taxon>
        <taxon>Thermodesulfobacteriota</taxon>
        <taxon>Desulfuromonadia</taxon>
        <taxon>Geobacterales</taxon>
        <taxon>Geobacteraceae</taxon>
        <taxon>Geobacter</taxon>
    </lineage>
</organism>
<dbReference type="InterPro" id="IPR037026">
    <property type="entry name" value="Vgr_OB-fold_dom_sf"/>
</dbReference>
<keyword evidence="5" id="KW-1185">Reference proteome</keyword>
<accession>A0ABX7Q1T3</accession>
<reference evidence="4 5" key="1">
    <citation type="submission" date="2021-03" db="EMBL/GenBank/DDBJ databases">
        <title>Geobacter metallireducens gen. nov. sp. nov., a microorganism capable of coupling the complete oxidation of organic compounds to the reduction of iron and other metals.</title>
        <authorList>
            <person name="Li Y."/>
        </authorList>
    </citation>
    <scope>NUCLEOTIDE SEQUENCE [LARGE SCALE GENOMIC DNA]</scope>
    <source>
        <strain evidence="4 5">Jerry-YX</strain>
    </source>
</reference>
<evidence type="ECO:0008006" key="6">
    <source>
        <dbReference type="Google" id="ProtNLM"/>
    </source>
</evidence>
<dbReference type="Gene3D" id="6.20.150.10">
    <property type="match status" value="1"/>
</dbReference>
<evidence type="ECO:0000313" key="4">
    <source>
        <dbReference type="EMBL" id="QSV45000.1"/>
    </source>
</evidence>
<sequence>MLNENGSRNQESMRTNPAVQEVRECFYTLRGVVQPNGVLFKDAPLNKTGQTLVNISLLGGYPDIYRVPLACSKANPDNGEEWTPEPGDQVLVQFINGSFHAPVVTGFLYPPGNNLQANVAEAPRYHRRRNGTDEKIEKDGTRRVYVAADDILDVEGDGDVIVRGNVTVHVYGTADITVDGGTVITTPNATVHASGQVTIDTPLTTCTGNLNVNGGITCLGTYGSTGGKIQTPGDIKSTGGQVGDSIRNMSQDRAIYNGHTHPENGTGGGTTSAPTQQQ</sequence>
<evidence type="ECO:0000259" key="3">
    <source>
        <dbReference type="Pfam" id="PF18715"/>
    </source>
</evidence>
<dbReference type="Pfam" id="PF18715">
    <property type="entry name" value="Phage_spike"/>
    <property type="match status" value="1"/>
</dbReference>
<dbReference type="Gene3D" id="2.40.50.230">
    <property type="entry name" value="Gp5 N-terminal domain"/>
    <property type="match status" value="1"/>
</dbReference>
<proteinExistence type="predicted"/>
<dbReference type="RefSeq" id="WP_207162807.1">
    <property type="nucleotide sequence ID" value="NZ_CP071382.1"/>
</dbReference>
<dbReference type="EMBL" id="CP071382">
    <property type="protein sequence ID" value="QSV45000.1"/>
    <property type="molecule type" value="Genomic_DNA"/>
</dbReference>
<evidence type="ECO:0000313" key="5">
    <source>
        <dbReference type="Proteomes" id="UP000663651"/>
    </source>
</evidence>
<dbReference type="Proteomes" id="UP000663651">
    <property type="component" value="Chromosome"/>
</dbReference>
<dbReference type="InterPro" id="IPR006531">
    <property type="entry name" value="Gp5/Vgr_OB"/>
</dbReference>